<proteinExistence type="predicted"/>
<accession>A0A183AB45</accession>
<dbReference type="Proteomes" id="UP000272942">
    <property type="component" value="Unassembled WGS sequence"/>
</dbReference>
<evidence type="ECO:0000313" key="3">
    <source>
        <dbReference type="WBParaSite" id="ECPE_0000418801-mRNA-1"/>
    </source>
</evidence>
<protein>
    <submittedName>
        <fullName evidence="3">LRRcap domain-containing protein</fullName>
    </submittedName>
</protein>
<dbReference type="EMBL" id="UZAN01041060">
    <property type="protein sequence ID" value="VDP71843.1"/>
    <property type="molecule type" value="Genomic_DNA"/>
</dbReference>
<gene>
    <name evidence="1" type="ORF">ECPE_LOCUS4180</name>
</gene>
<evidence type="ECO:0000313" key="1">
    <source>
        <dbReference type="EMBL" id="VDP71843.1"/>
    </source>
</evidence>
<dbReference type="AlphaFoldDB" id="A0A183AB45"/>
<keyword evidence="2" id="KW-1185">Reference proteome</keyword>
<dbReference type="SUPFAM" id="SSF52047">
    <property type="entry name" value="RNI-like"/>
    <property type="match status" value="1"/>
</dbReference>
<dbReference type="Gene3D" id="3.80.10.10">
    <property type="entry name" value="Ribonuclease Inhibitor"/>
    <property type="match status" value="1"/>
</dbReference>
<sequence length="267" mass="30796">MIDRGIRQEFDKIEENLTTEWVNQLQQGSRIPPCDRPSFDERRREAVRNMNAAISEELQRDHSECGPTVSNLNRVSKRENQASYSDVETELFDMVEDDLFSVRESVNSWVTGGESSFTAVTDALVILYVRACRRRKERVRKPIKNRLAHMCTDTNYNLRELDMNAQQFGPLSDVIRKSYRLSELDVSFNDIRTEGLQLLKPLMLESIFLKSLDISCIGMNFQGASLLKNLLTENTPLETLIVTGKLQMNKNHILRFIEYSGLITLKK</sequence>
<reference evidence="3" key="1">
    <citation type="submission" date="2016-06" db="UniProtKB">
        <authorList>
            <consortium name="WormBaseParasite"/>
        </authorList>
    </citation>
    <scope>IDENTIFICATION</scope>
</reference>
<dbReference type="WBParaSite" id="ECPE_0000418801-mRNA-1">
    <property type="protein sequence ID" value="ECPE_0000418801-mRNA-1"/>
    <property type="gene ID" value="ECPE_0000418801"/>
</dbReference>
<name>A0A183AB45_9TREM</name>
<dbReference type="InterPro" id="IPR032675">
    <property type="entry name" value="LRR_dom_sf"/>
</dbReference>
<organism evidence="3">
    <name type="scientific">Echinostoma caproni</name>
    <dbReference type="NCBI Taxonomy" id="27848"/>
    <lineage>
        <taxon>Eukaryota</taxon>
        <taxon>Metazoa</taxon>
        <taxon>Spiralia</taxon>
        <taxon>Lophotrochozoa</taxon>
        <taxon>Platyhelminthes</taxon>
        <taxon>Trematoda</taxon>
        <taxon>Digenea</taxon>
        <taxon>Plagiorchiida</taxon>
        <taxon>Echinostomata</taxon>
        <taxon>Echinostomatoidea</taxon>
        <taxon>Echinostomatidae</taxon>
        <taxon>Echinostoma</taxon>
    </lineage>
</organism>
<dbReference type="OrthoDB" id="120976at2759"/>
<reference evidence="1 2" key="2">
    <citation type="submission" date="2018-11" db="EMBL/GenBank/DDBJ databases">
        <authorList>
            <consortium name="Pathogen Informatics"/>
        </authorList>
    </citation>
    <scope>NUCLEOTIDE SEQUENCE [LARGE SCALE GENOMIC DNA]</scope>
    <source>
        <strain evidence="1 2">Egypt</strain>
    </source>
</reference>
<evidence type="ECO:0000313" key="2">
    <source>
        <dbReference type="Proteomes" id="UP000272942"/>
    </source>
</evidence>